<feature type="region of interest" description="Disordered" evidence="1">
    <location>
        <begin position="30"/>
        <end position="50"/>
    </location>
</feature>
<dbReference type="EMBL" id="CAMXCT020001900">
    <property type="protein sequence ID" value="CAL1147395.1"/>
    <property type="molecule type" value="Genomic_DNA"/>
</dbReference>
<keyword evidence="4" id="KW-1185">Reference proteome</keyword>
<organism evidence="2">
    <name type="scientific">Cladocopium goreaui</name>
    <dbReference type="NCBI Taxonomy" id="2562237"/>
    <lineage>
        <taxon>Eukaryota</taxon>
        <taxon>Sar</taxon>
        <taxon>Alveolata</taxon>
        <taxon>Dinophyceae</taxon>
        <taxon>Suessiales</taxon>
        <taxon>Symbiodiniaceae</taxon>
        <taxon>Cladocopium</taxon>
    </lineage>
</organism>
<dbReference type="OrthoDB" id="418096at2759"/>
<comment type="caution">
    <text evidence="2">The sequence shown here is derived from an EMBL/GenBank/DDBJ whole genome shotgun (WGS) entry which is preliminary data.</text>
</comment>
<sequence length="195" mass="21410">MFFASCMVCRHPTTPCNSCSSSTCAPQAWGSSAPPTEARTASFSSGSDDERMKKDKLRELVHNFTADALRGVECTIIERRTLTKVEAVYKLDHSVSWLKFTGRSSGATLAAVQLSWISRLISIQHLPVYEQEDFLGKSNVKDLKRSLLLSSGGDTTSAGRVPQSVTVVLKDVKEMELFLTCVEVLRLYAAMDAPV</sequence>
<dbReference type="EMBL" id="CAMXCT030001900">
    <property type="protein sequence ID" value="CAL4781332.1"/>
    <property type="molecule type" value="Genomic_DNA"/>
</dbReference>
<accession>A0A9P1CM15</accession>
<evidence type="ECO:0000313" key="3">
    <source>
        <dbReference type="EMBL" id="CAL4781332.1"/>
    </source>
</evidence>
<proteinExistence type="predicted"/>
<reference evidence="3 4" key="2">
    <citation type="submission" date="2024-05" db="EMBL/GenBank/DDBJ databases">
        <authorList>
            <person name="Chen Y."/>
            <person name="Shah S."/>
            <person name="Dougan E. K."/>
            <person name="Thang M."/>
            <person name="Chan C."/>
        </authorList>
    </citation>
    <scope>NUCLEOTIDE SEQUENCE [LARGE SCALE GENOMIC DNA]</scope>
</reference>
<dbReference type="AlphaFoldDB" id="A0A9P1CM15"/>
<evidence type="ECO:0000256" key="1">
    <source>
        <dbReference type="SAM" id="MobiDB-lite"/>
    </source>
</evidence>
<evidence type="ECO:0000313" key="2">
    <source>
        <dbReference type="EMBL" id="CAI3994020.1"/>
    </source>
</evidence>
<dbReference type="EMBL" id="CAMXCT010001900">
    <property type="protein sequence ID" value="CAI3994020.1"/>
    <property type="molecule type" value="Genomic_DNA"/>
</dbReference>
<gene>
    <name evidence="2" type="ORF">C1SCF055_LOCUS20703</name>
</gene>
<feature type="compositionally biased region" description="Polar residues" evidence="1">
    <location>
        <begin position="30"/>
        <end position="46"/>
    </location>
</feature>
<name>A0A9P1CM15_9DINO</name>
<reference evidence="2" key="1">
    <citation type="submission" date="2022-10" db="EMBL/GenBank/DDBJ databases">
        <authorList>
            <person name="Chen Y."/>
            <person name="Dougan E. K."/>
            <person name="Chan C."/>
            <person name="Rhodes N."/>
            <person name="Thang M."/>
        </authorList>
    </citation>
    <scope>NUCLEOTIDE SEQUENCE</scope>
</reference>
<evidence type="ECO:0000313" key="4">
    <source>
        <dbReference type="Proteomes" id="UP001152797"/>
    </source>
</evidence>
<protein>
    <submittedName>
        <fullName evidence="3">Calcium-binding protein NCS-1</fullName>
    </submittedName>
</protein>
<dbReference type="Proteomes" id="UP001152797">
    <property type="component" value="Unassembled WGS sequence"/>
</dbReference>